<comment type="similarity">
    <text evidence="1">Belongs to the peptidase S33 family.</text>
</comment>
<dbReference type="AlphaFoldDB" id="A0AAW2YJQ2"/>
<sequence>MKALITLLLFVSLCFANKSEWKDCDTFTDATKGARSLLFSAQQESNRRFKERALGLEEESLEVKKEDSKFDRSIKEIVSDELIHYGLNKKNRMAGFNVPSGMKTMCSTRTVNYYYDNLNRTRTSSIKEINHFAKKYSHDANKQRKGAIFLLQGGPGSGGEALEPVGLQLWSSFNGEYDIVIPDHRGTARSSAIVCDAQYVKQMVNCQARVNGYMDGYTTDDAAMDTITLMQEFKALGGEVLLYGVSYGTFVSERIINLVKVVQPDLISAVVLDGICGGEACDFGKADRGQEATAYSFFDYCSRDEACSRLGKTRDEVMEKLSEFYLTKNDCTKIYALPIKSIFSSLLQDQVGRLLIPAIIHRSLRCNWMDGWALPNMFNNFVDAQTRDNQGHVGYPSNTLLNVNIGISELRGRYANQYEAETYARSCKMCSGGSKLYPEAKAEGFKTYPESKFASTPVTDIPVLLLNGDLDPQTSIGPAEAYFAKINATVPQSKFVKFPGVVHYTVGRSPMVGDEDGSCGYNILVDFFRNKNLNTLDTSCTSKLLGVPFGGYSYTHENVAYDMYDGIFGFTRHQKVLFIVFTTLGGVAVLVVLLSFVFCCLWLNDCFKRKTTKEERVKLINRSNTAYIDVGAPSNQSYYSNQ</sequence>
<name>A0AAW2YJQ2_9EUKA</name>
<accession>A0AAW2YJQ2</accession>
<dbReference type="Gene3D" id="3.40.50.1820">
    <property type="entry name" value="alpha/beta hydrolase"/>
    <property type="match status" value="1"/>
</dbReference>
<feature type="signal peptide" evidence="4">
    <location>
        <begin position="1"/>
        <end position="16"/>
    </location>
</feature>
<proteinExistence type="inferred from homology"/>
<dbReference type="GO" id="GO:0016787">
    <property type="term" value="F:hydrolase activity"/>
    <property type="evidence" value="ECO:0007669"/>
    <property type="project" value="UniProtKB-KW"/>
</dbReference>
<dbReference type="SUPFAM" id="SSF53474">
    <property type="entry name" value="alpha/beta-Hydrolases"/>
    <property type="match status" value="1"/>
</dbReference>
<dbReference type="InterPro" id="IPR051601">
    <property type="entry name" value="Serine_prot/Carboxylest_S33"/>
</dbReference>
<protein>
    <submittedName>
        <fullName evidence="5">Uncharacterized protein</fullName>
    </submittedName>
</protein>
<keyword evidence="4" id="KW-0732">Signal</keyword>
<evidence type="ECO:0000256" key="2">
    <source>
        <dbReference type="ARBA" id="ARBA00022801"/>
    </source>
</evidence>
<organism evidence="5 6">
    <name type="scientific">Acrasis kona</name>
    <dbReference type="NCBI Taxonomy" id="1008807"/>
    <lineage>
        <taxon>Eukaryota</taxon>
        <taxon>Discoba</taxon>
        <taxon>Heterolobosea</taxon>
        <taxon>Tetramitia</taxon>
        <taxon>Eutetramitia</taxon>
        <taxon>Acrasidae</taxon>
        <taxon>Acrasis</taxon>
    </lineage>
</organism>
<reference evidence="5 6" key="1">
    <citation type="submission" date="2024-03" db="EMBL/GenBank/DDBJ databases">
        <title>The Acrasis kona genome and developmental transcriptomes reveal deep origins of eukaryotic multicellular pathways.</title>
        <authorList>
            <person name="Sheikh S."/>
            <person name="Fu C.-J."/>
            <person name="Brown M.W."/>
            <person name="Baldauf S.L."/>
        </authorList>
    </citation>
    <scope>NUCLEOTIDE SEQUENCE [LARGE SCALE GENOMIC DNA]</scope>
    <source>
        <strain evidence="5 6">ATCC MYA-3509</strain>
    </source>
</reference>
<feature type="transmembrane region" description="Helical" evidence="3">
    <location>
        <begin position="576"/>
        <end position="603"/>
    </location>
</feature>
<feature type="chain" id="PRO_5043408187" evidence="4">
    <location>
        <begin position="17"/>
        <end position="642"/>
    </location>
</feature>
<gene>
    <name evidence="5" type="ORF">AKO1_006242</name>
</gene>
<evidence type="ECO:0000256" key="3">
    <source>
        <dbReference type="SAM" id="Phobius"/>
    </source>
</evidence>
<dbReference type="EMBL" id="JAOPGA020000143">
    <property type="protein sequence ID" value="KAL0477106.1"/>
    <property type="molecule type" value="Genomic_DNA"/>
</dbReference>
<evidence type="ECO:0000256" key="1">
    <source>
        <dbReference type="ARBA" id="ARBA00010088"/>
    </source>
</evidence>
<keyword evidence="6" id="KW-1185">Reference proteome</keyword>
<keyword evidence="3" id="KW-0472">Membrane</keyword>
<evidence type="ECO:0000313" key="6">
    <source>
        <dbReference type="Proteomes" id="UP001431209"/>
    </source>
</evidence>
<comment type="caution">
    <text evidence="5">The sequence shown here is derived from an EMBL/GenBank/DDBJ whole genome shotgun (WGS) entry which is preliminary data.</text>
</comment>
<keyword evidence="3" id="KW-1133">Transmembrane helix</keyword>
<dbReference type="Proteomes" id="UP001431209">
    <property type="component" value="Unassembled WGS sequence"/>
</dbReference>
<dbReference type="PANTHER" id="PTHR43248">
    <property type="entry name" value="2-SUCCINYL-6-HYDROXY-2,4-CYCLOHEXADIENE-1-CARBOXYLATE SYNTHASE"/>
    <property type="match status" value="1"/>
</dbReference>
<keyword evidence="2" id="KW-0378">Hydrolase</keyword>
<evidence type="ECO:0000256" key="4">
    <source>
        <dbReference type="SAM" id="SignalP"/>
    </source>
</evidence>
<keyword evidence="3" id="KW-0812">Transmembrane</keyword>
<evidence type="ECO:0000313" key="5">
    <source>
        <dbReference type="EMBL" id="KAL0477106.1"/>
    </source>
</evidence>
<dbReference type="InterPro" id="IPR029058">
    <property type="entry name" value="AB_hydrolase_fold"/>
</dbReference>